<feature type="region of interest" description="Disordered" evidence="4">
    <location>
        <begin position="2792"/>
        <end position="2811"/>
    </location>
</feature>
<keyword evidence="2" id="KW-0964">Secreted</keyword>
<evidence type="ECO:0000256" key="3">
    <source>
        <dbReference type="ARBA" id="ARBA00022729"/>
    </source>
</evidence>
<dbReference type="SUPFAM" id="SSF51126">
    <property type="entry name" value="Pectin lyase-like"/>
    <property type="match status" value="1"/>
</dbReference>
<feature type="region of interest" description="Disordered" evidence="4">
    <location>
        <begin position="143"/>
        <end position="174"/>
    </location>
</feature>
<dbReference type="InterPro" id="IPR008638">
    <property type="entry name" value="FhaB/CdiA-like_TPS"/>
</dbReference>
<dbReference type="InterPro" id="IPR012334">
    <property type="entry name" value="Pectin_lyas_fold"/>
</dbReference>
<dbReference type="NCBIfam" id="TIGR01901">
    <property type="entry name" value="adhes_NPXG"/>
    <property type="match status" value="1"/>
</dbReference>
<gene>
    <name evidence="6" type="ORF">D3M96_05820</name>
</gene>
<keyword evidence="3" id="KW-0732">Signal</keyword>
<sequence length="4424" mass="454755">MSPREICRSDTAFARNRLTMSQAALSSSQSNSRSHRSRRISPFSKRALRLTPVAAAMLMVLGGIGASNAYAQAKPVTGAWFAAKGAHAHGAARGGPAPGVPNGVLNPAARQHAQARQKLARSVENLGRSAAAIAAQQAAQKAARNAAAGNPSVPDGHVQGGLWDRDADGNLHTWTGAERPVHTQTGGKHNVAIKQTDSKAVLNWETFNVGRNTTVEFQQNKTDTVLNRVVGADTAPSQIQGAIKGDGTVMVVNQNGVVFSGTSQVNVRNLVTAAGTITDEQFNNNGLYNGNNPTFTDATGKVVVERGAQIATHAPETSTQGGGYVLLLGKEVHNEGTLAAQAGQVALAAGDSFIIKKGQGTDGNLQSTTRGNEIQAGGAGTVRNTGLILAPTGDITLTASEVRQDGVAVATTSTSQRGTVHLKATGDTGAVTLGKDSVTAILLDESDATALDNQRDGLLGPVVDTGTGNIVSADAARRDLSLVDIQSGGTVDFEGDSLTLATGGQIMVDAVQRTLVRDGAELDVSGALGVKVAMDANNLKINVQGNEMRDAPVNRDSDPENGRSLLSSTDIWLDRRDLVLVPAGTNGYKTDRWYTAGGLLEVSGYLATSGRSVGEWMAQGGIVQFTGNDVVTQAGSHINLSGGTLDVQDGYLRQSWLRGADGRLYEASRAPGDLLYKGQYRGFEATSERWGHTRTFYNPLIAPSRRFEPGYTVGRDAGKLVISTSNAVLEGQIVGETFQGDRQTQAAQAGIDGYYQSQNAVARRGRLIVGDYVPYYVKDSGTLQYQLTANASTIQDVILGNTAEKIAAGLALDTVLPEEREGTLYLSTDDLNNASLGGIQIAAGNTVTVQNDLNVANGGAITLYGPQVNVNADVTAHSGSIHLGNVLNQVGDNGYFDAVLSAPVAGVTVASGATINASGLWSNLLLDPTDTGALPYQNGGSISVRGSGDVILNEGSLLDVSSGAALTADGSQQGGRGGSVNLAASVGVAGGSLVLNGDVYGYGVNGGGTLRIESGSTIMVGGQSPLENDGFLEAGQTAPIDLWLREPYVVAAGDILLEDTNYDQVIAGQILPAEINFDDTGQTVNIVVGPGGWDLTGTNMDVHINGSNTASNRYRGHTGSRTLVPEGAVITRIRGGSLAAGYQIPDALSSLPTPIYTVAAGQPAPVETVLLAAGSVIQAGTALSQQVAVQGPMMLDPEFFDKGFGHYEVVGQRGIKVAEGTQVAVTMPVYRFGADARTRVTGAAPSSAMELWTPPLYLENPIDGALTQRRGASLSLQAGSASSTQADIAVNLLHIARDAVINVDPGQSIALQGIGQITVDGMLNAWSGRIELRQGNVAGDLGDGAQTYVADDGRSIWIGETATLDVAARAVTARDARGNRYGQVRSGGSIVIGGTIDLAARDATLPVPFVVIREGALLDASGTSALLDIPGQGATRVASHGGSISMASLAGLYLDGELRANAGGVGAAGGSLALASGVRGASSITSDRLRQVHEMVLAQEKGASLLPTGMTAGEAVDQLVYGYTRVGVDQVVAGGFDTLSLFSKGMIAFDGDVNLTLGQSLNLYAGALGLTEAAGAESQVNLSAPYVRLAGSVAPDRPDVSGSFLLGMHHGAGTQPLSQQPEAGSLRLEAGRVLDVEAGSGLGGGGSFTLTRLDGSSELIDRRGFADMLLVSQGDMRMGEGTFYATGDLTLAAAQIYPITGVSATVHAGWQAGAGYDSDRRLVIARTTENVPTMPYSVFGSLTLGAATIDQGGVVRAPLGALNIGYSRSPQHTQAVNLLPGSITSVSAGGLVIPYGGTVDGQVWQYDGEDITLYAVGGTQGASFIANRTLQVGVSLLGESVDIRQGATVDLSGGGELLGAAFISGRGGSTDARFHPLVQIGSNGLSLPELSTNPVYAIVPGVQQVAAPAAGKSGAVDPMLGQQVTIGSGVPGLAAGTYTLLPSTYALLPGAYRVEVNGSAGTGAPLSPQAMRNGSWSASGVLSIAGTGIRDSLANQLILTPADVLRRYSQYNEMSYADFVRADAARLGIPRGMLEADAKTLSLSLSRSDTIDVGFSFDGTVLGEAAEGGFGSTLSLVESSDGKIELLADGGQATEGYLSVYASDLSAMDVNRLVIGTRPLTVYGQGGNVVDFGTTALTAANTIVLRSGATLSAPEVMLVSRQRHSNPSGIEIEQGGSIIALGQGKAAYDSDDGFIYQAGDKSVVAVSNGRLQWLAPEAGTNSGPGSILVGTCTVGGCEGQTQLYSEGSIAFATDNTFELDDAVRYGTRHLTLAVGAFNIGSAQAIAAAAERGALAAGLSLDQSTLQRLLQGDTSTGAPALETLELAANRSMNFFESVTLSTLNDQGESLLDNLLLTTPAIYGYGVADDVALIQTSNLIWNGSDGRPGAVAAGGAGTGTGSLTVEAERIEFGYGPFSQPSGVDDLGRLALGFAKVNLNASERITANNRGSLAVYQSQSAYVPGEGVSHSGGNLNIVTPLLTGTAGSVSHLMAGGAVTVTTPEGATAAMVNTEALGAELAITAQSLLLDTAVVLPSGKLVLTAENDLTLADGAQIDMSGRSIAFFEDEDATQYSWGGNVTLQSHSGNIYQAAGSIIDLSAEYNQAGRLTAIALGEGAGVVNLQGQILGNVSGYYEAGGTWVPYVAGGVDIRAQRLGSGDISTQFAALNERLNAGNVFGMRHFQVKQGSLTIGDELRASDVSVSVDGGSLTVAGTINASGERVGSIRLAGKHGLTLAGHALLDAHSTILRLDSYGKIIDSPNRAIVELSSGDGRLVLASGARMDLRHGTDDVRVKADPTLHDGRDRGTVELNAPRLGGATGGDIDIDASGSLTIRGARSIALNAVQRYDDGAYGSDNAASGRPYQIIDQAYLDAKHAESSVFIHAALGNAQLLNNKLAGLHNATDADAFRLRPGVEIVSATSDGDMIVSGDLDLSGHRYASLNPHTQKTSVYGSGEVGHLVLRAGGDLNIYGSINDGFAPPPETPDDNGWVLTSGYIAYGGDIVTPAPGVTLAEGTEFAAGKTLNYDLPIGVTEFAAGTQLPVETVLNTPLTLHADTVLHAPIYDASGNQLYAAGSILDTAVTLPADTRLGAGTVLPANASLNAMSWPKGVALPSVLTLVGDLALLRGALIPSETLVVLPEGEISMPLRPVAEGERQGANWAVAAMLPEGSQSWSMRVVAGADTQAADSRLIKTERLAAGSLTLADTHYTLLNEHEISGGGLFWATGNGIGAPAGAPVDPSQMIACDMFPGVCVTATHVWAEGNGIGAPAGHAVDPSQMIACDMFPGICVPLESGIGDLLASYPAAQAFSVLRSGTGDLDLISGDNLKMQSLYGVYTAGMSTASLAGDQVTDFNQSRALASDGSYLRTSNGADESVNAGYESLVDGGVNSTYSAWYPDGGGNLLLRTGGHLTGDMLGMSSPLDIEMVRPLRGQSSSASLGNWLWRQGTGDTEGVQPIPTSWWINFGTYVPGRSKTNVFLSVSGVQYVPEQTGFTGFGTLGGGNLTVDVAGDAGMLAPRGGITAQAPRSQGLNLAVGSTGRVTADGELLLTGGGDMRIHVGGDLNPSLQARTQARPQGDRQNMNLTGVLTNLRGDLHLQGGALGGIALSYGSTAYYNDPKEVRAYDPFAASKGMATGGPVLMLGDAVASLNTRGDLVLSGTGDPGRILLPFESALMLEDGTPQAAGGNTWFSLWTDNTAINLFSAGGNLTPSTQLSDDQELMQGGRNNYGVTSGRFIYPSQLSTVAASGSVYMGASAFSTLSTTGQNNLPHSLLLAPSNNGSLQILARDSIFAGGYAISQSGASLAALPTPMRPAFLIPRPMLTNLGNEGMPSTNSLFAFGPNTNAGAQWGSAAPARLYASDGDIVGLRTGEILTFTGGGRLGQTWYESAGPVWMIAGRDIVNSGTSLGESTSMPQVMGSTFGMRAGMVEVQTGSGTSIGNLFVHNDSNDVSIVSAGRDILYSSFNVAGPGTLEITAGRNILMEDLAAVTSLGPVVPGDARPGAGIVMQAGFGASGANYADYASFIAQYLSAGNSADPDVPLADQNGKVVKTYEAELIEWLADRYGFVPSGDEAAADEALAYFAGLGMEQQRIFAREIYFTELREGGREFNDPDSPRAGSYLRGRNAIAALFPEKSAAGEAVVYQGDLLMYGGSGIHTNAGGNIQLLTPGGGQTFGVEGAAPPSTAGVITRGQGDIQMYSRDSILLGQSRVMTTFGGDILGWSAEGDINAGRGSSTTIVYTPPRRVYDQWGNVTLSPQVPSTGAGIATLNPIAEVEPGDIDLIAPLGTIDAGEAGIRVSGNVNVAALQVLNADNIQVQGDSTGVPVIAAVNVSALSSASAAASSAASAAQDTVARSRAEARQNLPSVINVQILGFGNEAPQSVSSGARPADQAASYRPDNLVQVVGRGDLSASQLSGLTADERRHLDL</sequence>
<dbReference type="KEGG" id="aaqu:D3M96_05820"/>
<accession>A0A3G2HSV1</accession>
<feature type="compositionally biased region" description="Basic and acidic residues" evidence="4">
    <location>
        <begin position="2792"/>
        <end position="2805"/>
    </location>
</feature>
<dbReference type="InterPro" id="IPR021026">
    <property type="entry name" value="Filamn_hemagglutn_DUF3739"/>
</dbReference>
<dbReference type="PANTHER" id="PTHR12338">
    <property type="entry name" value="AUTOTRANSPORTER"/>
    <property type="match status" value="1"/>
</dbReference>
<protein>
    <submittedName>
        <fullName evidence="6">Filamentous hemagglutinin N-terminal domain-containing protein</fullName>
    </submittedName>
</protein>
<proteinExistence type="predicted"/>
<evidence type="ECO:0000256" key="1">
    <source>
        <dbReference type="ARBA" id="ARBA00004613"/>
    </source>
</evidence>
<dbReference type="InterPro" id="IPR011050">
    <property type="entry name" value="Pectin_lyase_fold/virulence"/>
</dbReference>
<feature type="region of interest" description="Disordered" evidence="4">
    <location>
        <begin position="89"/>
        <end position="114"/>
    </location>
</feature>
<dbReference type="InterPro" id="IPR050909">
    <property type="entry name" value="Bact_Autotransporter_VF"/>
</dbReference>
<dbReference type="OrthoDB" id="8672993at2"/>
<dbReference type="PANTHER" id="PTHR12338:SF8">
    <property type="entry name" value="HEME_HEMOPEXIN-BINDING PROTEIN"/>
    <property type="match status" value="1"/>
</dbReference>
<dbReference type="Proteomes" id="UP000268070">
    <property type="component" value="Chromosome"/>
</dbReference>
<feature type="domain" description="Filamentous haemagglutinin FhaB/tRNA nuclease CdiA-like TPS" evidence="5">
    <location>
        <begin position="167"/>
        <end position="281"/>
    </location>
</feature>
<dbReference type="Gene3D" id="2.160.20.10">
    <property type="entry name" value="Single-stranded right-handed beta-helix, Pectin lyase-like"/>
    <property type="match status" value="1"/>
</dbReference>
<dbReference type="GO" id="GO:0005576">
    <property type="term" value="C:extracellular region"/>
    <property type="evidence" value="ECO:0007669"/>
    <property type="project" value="UniProtKB-SubCell"/>
</dbReference>
<dbReference type="Pfam" id="PF12545">
    <property type="entry name" value="DUF3739"/>
    <property type="match status" value="1"/>
</dbReference>
<organism evidence="6 7">
    <name type="scientific">Alcaligenes aquatilis</name>
    <dbReference type="NCBI Taxonomy" id="323284"/>
    <lineage>
        <taxon>Bacteria</taxon>
        <taxon>Pseudomonadati</taxon>
        <taxon>Pseudomonadota</taxon>
        <taxon>Betaproteobacteria</taxon>
        <taxon>Burkholderiales</taxon>
        <taxon>Alcaligenaceae</taxon>
        <taxon>Alcaligenes</taxon>
    </lineage>
</organism>
<evidence type="ECO:0000313" key="7">
    <source>
        <dbReference type="Proteomes" id="UP000268070"/>
    </source>
</evidence>
<comment type="subcellular location">
    <subcellularLocation>
        <location evidence="1">Secreted</location>
    </subcellularLocation>
</comment>
<reference evidence="6 7" key="1">
    <citation type="submission" date="2018-09" db="EMBL/GenBank/DDBJ databases">
        <title>Complete genome sequence of the hydrocarbonoclastic bacterium Alcaligenes aquatilis QD168, isolated from a crude-oil polluted marine sediment of Central Chile.</title>
        <authorList>
            <person name="Duran R.E."/>
            <person name="Barra B."/>
            <person name="Salva-Serra F."/>
            <person name="Mendez V."/>
            <person name="Moore E.R.B."/>
            <person name="Seeger M."/>
        </authorList>
    </citation>
    <scope>NUCLEOTIDE SEQUENCE [LARGE SCALE GENOMIC DNA]</scope>
    <source>
        <strain evidence="6 7">QD168</strain>
    </source>
</reference>
<evidence type="ECO:0000313" key="6">
    <source>
        <dbReference type="EMBL" id="AYN20089.1"/>
    </source>
</evidence>
<dbReference type="SMART" id="SM00912">
    <property type="entry name" value="Haemagg_act"/>
    <property type="match status" value="1"/>
</dbReference>
<dbReference type="EMBL" id="CP032153">
    <property type="protein sequence ID" value="AYN20089.1"/>
    <property type="molecule type" value="Genomic_DNA"/>
</dbReference>
<evidence type="ECO:0000256" key="2">
    <source>
        <dbReference type="ARBA" id="ARBA00022525"/>
    </source>
</evidence>
<dbReference type="Pfam" id="PF05860">
    <property type="entry name" value="TPS"/>
    <property type="match status" value="1"/>
</dbReference>
<evidence type="ECO:0000259" key="5">
    <source>
        <dbReference type="SMART" id="SM00912"/>
    </source>
</evidence>
<evidence type="ECO:0000256" key="4">
    <source>
        <dbReference type="SAM" id="MobiDB-lite"/>
    </source>
</evidence>
<name>A0A3G2HSV1_9BURK</name>